<evidence type="ECO:0000313" key="3">
    <source>
        <dbReference type="EMBL" id="PCI98770.1"/>
    </source>
</evidence>
<dbReference type="AlphaFoldDB" id="A0A2A4YVV1"/>
<evidence type="ECO:0000259" key="2">
    <source>
        <dbReference type="Pfam" id="PF01266"/>
    </source>
</evidence>
<evidence type="ECO:0000256" key="1">
    <source>
        <dbReference type="ARBA" id="ARBA00023002"/>
    </source>
</evidence>
<organism evidence="3">
    <name type="scientific">OCS116 cluster bacterium</name>
    <dbReference type="NCBI Taxonomy" id="2030921"/>
    <lineage>
        <taxon>Bacteria</taxon>
        <taxon>Pseudomonadati</taxon>
        <taxon>Pseudomonadota</taxon>
        <taxon>Alphaproteobacteria</taxon>
        <taxon>OCS116 cluster</taxon>
    </lineage>
</organism>
<sequence length="432" mass="47137">MAQNVGNLWHLAEPMTELKSLDEVLQADVAIVGAGYTGLSCALHLAQQGKDVVVLEARDIGYGASGRNVGLTNAGLWIMPKEAERLLGAERGKRLNQFLIDAPHYVDQLIETHEIDCDYKRNGTLHLAHNRRAVAYLNKRAAQMAEYGADVSLLDRTLAFELTGAEGYFGALKDAGAGTLQPLKYCIGLARAALAAGVRIYTHSAVLDIERINGNIGGNIGENLRLKTQNGYVTAGDIILATNAYEEKISYNKGLYTSLYYCQLASEVLSEAQREQCLPANMGCWDSGAVMRSFRTDAAGRLLVGTVGNIHTASANGLKNWSQHVVGKTFPHIGELNYQYAWAGRIAKSVNNIPQIQELHKGLYQIVGYSGRGIAPATVTGKLMADYLCENISIDELPLPFNALKNISFNRVRAAIYEIGCQMSHISDFIMR</sequence>
<keyword evidence="1" id="KW-0560">Oxidoreductase</keyword>
<gene>
    <name evidence="3" type="ORF">COB13_12950</name>
</gene>
<reference evidence="3" key="2">
    <citation type="journal article" date="2018" name="ISME J.">
        <title>A dynamic microbial community with high functional redundancy inhabits the cold, oxic subseafloor aquifer.</title>
        <authorList>
            <person name="Tully B.J."/>
            <person name="Wheat C.G."/>
            <person name="Glazer B.T."/>
            <person name="Huber J.A."/>
        </authorList>
    </citation>
    <scope>NUCLEOTIDE SEQUENCE</scope>
    <source>
        <strain evidence="3">NORP83</strain>
    </source>
</reference>
<feature type="domain" description="FAD dependent oxidoreductase" evidence="2">
    <location>
        <begin position="28"/>
        <end position="386"/>
    </location>
</feature>
<protein>
    <submittedName>
        <fullName evidence="3">FAD-dependent oxidoreductase</fullName>
    </submittedName>
</protein>
<dbReference type="Pfam" id="PF01266">
    <property type="entry name" value="DAO"/>
    <property type="match status" value="1"/>
</dbReference>
<dbReference type="Gene3D" id="3.50.50.60">
    <property type="entry name" value="FAD/NAD(P)-binding domain"/>
    <property type="match status" value="1"/>
</dbReference>
<dbReference type="SUPFAM" id="SSF51905">
    <property type="entry name" value="FAD/NAD(P)-binding domain"/>
    <property type="match status" value="1"/>
</dbReference>
<proteinExistence type="predicted"/>
<dbReference type="GO" id="GO:0005737">
    <property type="term" value="C:cytoplasm"/>
    <property type="evidence" value="ECO:0007669"/>
    <property type="project" value="TreeGrafter"/>
</dbReference>
<name>A0A2A4YVV1_9PROT</name>
<dbReference type="PANTHER" id="PTHR13847:SF275">
    <property type="entry name" value="GAMMA-GLUTAMYLPUTRESCINE OXIDOREDUCTASE"/>
    <property type="match status" value="1"/>
</dbReference>
<dbReference type="InterPro" id="IPR036188">
    <property type="entry name" value="FAD/NAD-bd_sf"/>
</dbReference>
<accession>A0A2A4YVV1</accession>
<dbReference type="Gene3D" id="3.30.9.10">
    <property type="entry name" value="D-Amino Acid Oxidase, subunit A, domain 2"/>
    <property type="match status" value="1"/>
</dbReference>
<dbReference type="GO" id="GO:0016491">
    <property type="term" value="F:oxidoreductase activity"/>
    <property type="evidence" value="ECO:0007669"/>
    <property type="project" value="UniProtKB-KW"/>
</dbReference>
<dbReference type="EMBL" id="NVUS01000019">
    <property type="protein sequence ID" value="PCI98770.1"/>
    <property type="molecule type" value="Genomic_DNA"/>
</dbReference>
<reference key="1">
    <citation type="submission" date="2017-08" db="EMBL/GenBank/DDBJ databases">
        <title>A dynamic microbial community with high functional redundancy inhabits the cold, oxic subseafloor aquifer.</title>
        <authorList>
            <person name="Tully B.J."/>
            <person name="Wheat C.G."/>
            <person name="Glazer B.T."/>
            <person name="Huber J.A."/>
        </authorList>
    </citation>
    <scope>NUCLEOTIDE SEQUENCE [LARGE SCALE GENOMIC DNA]</scope>
</reference>
<comment type="caution">
    <text evidence="3">The sequence shown here is derived from an EMBL/GenBank/DDBJ whole genome shotgun (WGS) entry which is preliminary data.</text>
</comment>
<dbReference type="PANTHER" id="PTHR13847">
    <property type="entry name" value="SARCOSINE DEHYDROGENASE-RELATED"/>
    <property type="match status" value="1"/>
</dbReference>
<dbReference type="InterPro" id="IPR006076">
    <property type="entry name" value="FAD-dep_OxRdtase"/>
</dbReference>